<proteinExistence type="predicted"/>
<accession>A0ABW5FQ26</accession>
<dbReference type="SUPFAM" id="SSF48008">
    <property type="entry name" value="GntR ligand-binding domain-like"/>
    <property type="match status" value="1"/>
</dbReference>
<keyword evidence="2" id="KW-0238">DNA-binding</keyword>
<dbReference type="SMART" id="SM00345">
    <property type="entry name" value="HTH_GNTR"/>
    <property type="match status" value="1"/>
</dbReference>
<dbReference type="PRINTS" id="PR00035">
    <property type="entry name" value="HTHGNTR"/>
</dbReference>
<dbReference type="PROSITE" id="PS50949">
    <property type="entry name" value="HTH_GNTR"/>
    <property type="match status" value="1"/>
</dbReference>
<evidence type="ECO:0000256" key="2">
    <source>
        <dbReference type="ARBA" id="ARBA00023125"/>
    </source>
</evidence>
<evidence type="ECO:0000259" key="4">
    <source>
        <dbReference type="PROSITE" id="PS50949"/>
    </source>
</evidence>
<protein>
    <submittedName>
        <fullName evidence="5">GntR family transcriptional regulator</fullName>
    </submittedName>
</protein>
<name>A0ABW5FQ26_9PSEU</name>
<dbReference type="InterPro" id="IPR000524">
    <property type="entry name" value="Tscrpt_reg_HTH_GntR"/>
</dbReference>
<dbReference type="InterPro" id="IPR036390">
    <property type="entry name" value="WH_DNA-bd_sf"/>
</dbReference>
<feature type="domain" description="HTH gntR-type" evidence="4">
    <location>
        <begin position="18"/>
        <end position="85"/>
    </location>
</feature>
<dbReference type="RefSeq" id="WP_378262135.1">
    <property type="nucleotide sequence ID" value="NZ_JBHUKR010000004.1"/>
</dbReference>
<dbReference type="SUPFAM" id="SSF46785">
    <property type="entry name" value="Winged helix' DNA-binding domain"/>
    <property type="match status" value="1"/>
</dbReference>
<keyword evidence="3" id="KW-0804">Transcription</keyword>
<dbReference type="Proteomes" id="UP001597417">
    <property type="component" value="Unassembled WGS sequence"/>
</dbReference>
<keyword evidence="1" id="KW-0805">Transcription regulation</keyword>
<evidence type="ECO:0000313" key="5">
    <source>
        <dbReference type="EMBL" id="MFD2415907.1"/>
    </source>
</evidence>
<evidence type="ECO:0000313" key="6">
    <source>
        <dbReference type="Proteomes" id="UP001597417"/>
    </source>
</evidence>
<reference evidence="6" key="1">
    <citation type="journal article" date="2019" name="Int. J. Syst. Evol. Microbiol.">
        <title>The Global Catalogue of Microorganisms (GCM) 10K type strain sequencing project: providing services to taxonomists for standard genome sequencing and annotation.</title>
        <authorList>
            <consortium name="The Broad Institute Genomics Platform"/>
            <consortium name="The Broad Institute Genome Sequencing Center for Infectious Disease"/>
            <person name="Wu L."/>
            <person name="Ma J."/>
        </authorList>
    </citation>
    <scope>NUCLEOTIDE SEQUENCE [LARGE SCALE GENOMIC DNA]</scope>
    <source>
        <strain evidence="6">CGMCC 4.7645</strain>
    </source>
</reference>
<keyword evidence="6" id="KW-1185">Reference proteome</keyword>
<dbReference type="Gene3D" id="1.10.10.10">
    <property type="entry name" value="Winged helix-like DNA-binding domain superfamily/Winged helix DNA-binding domain"/>
    <property type="match status" value="1"/>
</dbReference>
<dbReference type="InterPro" id="IPR008920">
    <property type="entry name" value="TF_FadR/GntR_C"/>
</dbReference>
<dbReference type="Pfam" id="PF00392">
    <property type="entry name" value="GntR"/>
    <property type="match status" value="1"/>
</dbReference>
<evidence type="ECO:0000256" key="1">
    <source>
        <dbReference type="ARBA" id="ARBA00023015"/>
    </source>
</evidence>
<comment type="caution">
    <text evidence="5">The sequence shown here is derived from an EMBL/GenBank/DDBJ whole genome shotgun (WGS) entry which is preliminary data.</text>
</comment>
<dbReference type="InterPro" id="IPR036388">
    <property type="entry name" value="WH-like_DNA-bd_sf"/>
</dbReference>
<dbReference type="PANTHER" id="PTHR43537">
    <property type="entry name" value="TRANSCRIPTIONAL REGULATOR, GNTR FAMILY"/>
    <property type="match status" value="1"/>
</dbReference>
<dbReference type="EMBL" id="JBHUKR010000004">
    <property type="protein sequence ID" value="MFD2415907.1"/>
    <property type="molecule type" value="Genomic_DNA"/>
</dbReference>
<dbReference type="SMART" id="SM00895">
    <property type="entry name" value="FCD"/>
    <property type="match status" value="1"/>
</dbReference>
<dbReference type="PANTHER" id="PTHR43537:SF24">
    <property type="entry name" value="GLUCONATE OPERON TRANSCRIPTIONAL REPRESSOR"/>
    <property type="match status" value="1"/>
</dbReference>
<gene>
    <name evidence="5" type="ORF">ACFSXZ_06160</name>
</gene>
<sequence>MDQQSTTWVTAPLGRVAAPLRDQVLTVVRQAILDFRLPPGQRLIERELVTQLGVSRATVREVLALLVSEGLVTVIPQKGAIVSVLSATEAADIYEMRQSLEPLAVRRFGERATPEQLRDLRASLEALEQVSGTDTDRLAELRAKDGFYEVLLAGAHSQPLAQILTSLQGRVQVLRATSLSTPGRAKQASAELRRVVELLEKGDVEGAANACAEHVRNAAEAGLHKLAEFEAGQTGRKEHKARA</sequence>
<dbReference type="Pfam" id="PF07729">
    <property type="entry name" value="FCD"/>
    <property type="match status" value="1"/>
</dbReference>
<organism evidence="5 6">
    <name type="scientific">Amycolatopsis pigmentata</name>
    <dbReference type="NCBI Taxonomy" id="450801"/>
    <lineage>
        <taxon>Bacteria</taxon>
        <taxon>Bacillati</taxon>
        <taxon>Actinomycetota</taxon>
        <taxon>Actinomycetes</taxon>
        <taxon>Pseudonocardiales</taxon>
        <taxon>Pseudonocardiaceae</taxon>
        <taxon>Amycolatopsis</taxon>
    </lineage>
</organism>
<dbReference type="CDD" id="cd07377">
    <property type="entry name" value="WHTH_GntR"/>
    <property type="match status" value="1"/>
</dbReference>
<dbReference type="Gene3D" id="1.20.120.530">
    <property type="entry name" value="GntR ligand-binding domain-like"/>
    <property type="match status" value="1"/>
</dbReference>
<dbReference type="InterPro" id="IPR011711">
    <property type="entry name" value="GntR_C"/>
</dbReference>
<evidence type="ECO:0000256" key="3">
    <source>
        <dbReference type="ARBA" id="ARBA00023163"/>
    </source>
</evidence>